<accession>A0A0D7CHU1</accession>
<organism evidence="1 2">
    <name type="scientific">Streptomyces natalensis ATCC 27448</name>
    <dbReference type="NCBI Taxonomy" id="1240678"/>
    <lineage>
        <taxon>Bacteria</taxon>
        <taxon>Bacillati</taxon>
        <taxon>Actinomycetota</taxon>
        <taxon>Actinomycetes</taxon>
        <taxon>Kitasatosporales</taxon>
        <taxon>Streptomycetaceae</taxon>
        <taxon>Streptomyces</taxon>
    </lineage>
</organism>
<dbReference type="PATRIC" id="fig|1240678.4.peg.6001"/>
<name>A0A0D7CHU1_9ACTN</name>
<dbReference type="Proteomes" id="UP000032458">
    <property type="component" value="Unassembled WGS sequence"/>
</dbReference>
<dbReference type="AlphaFoldDB" id="A0A0D7CHU1"/>
<comment type="caution">
    <text evidence="1">The sequence shown here is derived from an EMBL/GenBank/DDBJ whole genome shotgun (WGS) entry which is preliminary data.</text>
</comment>
<reference evidence="1 2" key="1">
    <citation type="submission" date="2014-09" db="EMBL/GenBank/DDBJ databases">
        <title>Draft genome sequence of Streptomyces natalensis ATCC 27448, producer of the antifungal pimaricin.</title>
        <authorList>
            <person name="Mendes M.V."/>
            <person name="Beites T."/>
            <person name="Pires S."/>
            <person name="Santos C.L."/>
            <person name="Moradas-Ferreira P."/>
        </authorList>
    </citation>
    <scope>NUCLEOTIDE SEQUENCE [LARGE SCALE GENOMIC DNA]</scope>
    <source>
        <strain evidence="1 2">ATCC 27448</strain>
    </source>
</reference>
<sequence length="341" mass="34681">MAGIASAVLLGASGCSAEGGWQEPDKGQAAVLLKAEAGAKGVAWLAFGGSPDGLAAGPDGAVYGSGAALAEITKDRKARHILEDEVHGTGGLVVLSRNAFVVGKREHILRITADGAQTVLAGASGAPRKSGQAVPKSVPAKEVHFGTALAKPFGTRPDGSILITDNDVVWQLKDGRLTRVYQVTADSAGGSEPSVGTTGTVDRAGTVYVAPRSSKKEATLGNIVTVRQGGTVGKVALPKRVAEVGESLASLNVSWMTGDGGDGIYVHAYGKSGSYVIHLESGRAQAVAKAPERIGSGKECKEGNPVDALDLPCFMPTALVYSSGSLILAGDASYVLKIPVK</sequence>
<evidence type="ECO:0000313" key="2">
    <source>
        <dbReference type="Proteomes" id="UP000032458"/>
    </source>
</evidence>
<evidence type="ECO:0000313" key="1">
    <source>
        <dbReference type="EMBL" id="KIZ15425.1"/>
    </source>
</evidence>
<dbReference type="EMBL" id="JRKI01000034">
    <property type="protein sequence ID" value="KIZ15425.1"/>
    <property type="molecule type" value="Genomic_DNA"/>
</dbReference>
<gene>
    <name evidence="1" type="ORF">SNA_28140</name>
</gene>
<protein>
    <submittedName>
        <fullName evidence="1">Uncharacterized protein</fullName>
    </submittedName>
</protein>
<proteinExistence type="predicted"/>
<keyword evidence="2" id="KW-1185">Reference proteome</keyword>